<dbReference type="Gene3D" id="3.30.70.330">
    <property type="match status" value="4"/>
</dbReference>
<feature type="domain" description="RRM" evidence="7">
    <location>
        <begin position="218"/>
        <end position="295"/>
    </location>
</feature>
<dbReference type="InterPro" id="IPR036397">
    <property type="entry name" value="RNaseH_sf"/>
</dbReference>
<keyword evidence="3" id="KW-0677">Repeat</keyword>
<dbReference type="GO" id="GO:0008380">
    <property type="term" value="P:RNA splicing"/>
    <property type="evidence" value="ECO:0007669"/>
    <property type="project" value="UniProtKB-KW"/>
</dbReference>
<keyword evidence="9" id="KW-1185">Reference proteome</keyword>
<sequence length="665" mass="74857">MAKYLVGVYTVTGGLHEELGCDEQEVVLFSWVVVDIANTKVVAAQTHVVKPRGCDVNENALSDACKSGLGLSEDRLKTGQPLEQVVEQLDQFVQAKLGPDQSFHLVTDGQMHLRQVLHPEASHKNIALPSYYYSFFDLRKHFAKFYHAEDVNSIHDMLTYMQLESDASADFSMQQVQNIAKIILRLGEDGYSFETPEQINSHLEPGICTKNEVVDNNTVVRARGLPWQSSDQDIAKFFRGLNIVRGGVALCLSPQGRRNGEALVRFENQEHRDMALKRHKHHIGQRYIEVYRATGEDFVNVAGGNNNEAQAFLSRGGQVIVRMRGLPYDCTPKQVLSFFLSGETPCDVLDGEEGVLFVKKCDGRATGDAFVLFGSEEEAQRALQKHREVIGSRYIELFRSTTAEVQQVLNRCMDPRTYEQNQPLLTNLPQVPLIPPQLLPPASRRDCIRLRGLPFEAQVEQILEFLGDHSKNIVYQGVHMVYNAQGQPSGEAFIQMDTEHSAFMCAQQRHHRYMVFGKKQRYIEVFQCSVDDMTLVLSGGMPVQRSLISPGGNMLPPPYGTFPYVQTPQILPAVAPLTPRLPAASYYPVFYWPYPSPPVSPTTYYPHSGTTVLTTECIQVQRNSEVRPNGDAMVSFPAARIEAERALQEKNRQNINNRYIELFMA</sequence>
<dbReference type="CDD" id="cd12743">
    <property type="entry name" value="RRM3_Fusilli"/>
    <property type="match status" value="1"/>
</dbReference>
<evidence type="ECO:0000259" key="7">
    <source>
        <dbReference type="PROSITE" id="PS50102"/>
    </source>
</evidence>
<keyword evidence="4 6" id="KW-0694">RNA-binding</keyword>
<dbReference type="GO" id="GO:0006397">
    <property type="term" value="P:mRNA processing"/>
    <property type="evidence" value="ECO:0007669"/>
    <property type="project" value="UniProtKB-KW"/>
</dbReference>
<dbReference type="SMART" id="SM00360">
    <property type="entry name" value="RRM"/>
    <property type="match status" value="3"/>
</dbReference>
<dbReference type="InterPro" id="IPR012677">
    <property type="entry name" value="Nucleotide-bd_a/b_plait_sf"/>
</dbReference>
<evidence type="ECO:0000313" key="9">
    <source>
        <dbReference type="Proteomes" id="UP000827092"/>
    </source>
</evidence>
<protein>
    <recommendedName>
        <fullName evidence="7">RRM domain-containing protein</fullName>
    </recommendedName>
</protein>
<dbReference type="FunFam" id="3.30.70.330:FF:000041">
    <property type="entry name" value="Epithelial splicing regulatory protein 1"/>
    <property type="match status" value="1"/>
</dbReference>
<dbReference type="InterPro" id="IPR050666">
    <property type="entry name" value="ESRP"/>
</dbReference>
<accession>A0AAV6U6L7</accession>
<dbReference type="CDD" id="cd12741">
    <property type="entry name" value="RRM2_Fusilli"/>
    <property type="match status" value="1"/>
</dbReference>
<organism evidence="8 9">
    <name type="scientific">Oedothorax gibbosus</name>
    <dbReference type="NCBI Taxonomy" id="931172"/>
    <lineage>
        <taxon>Eukaryota</taxon>
        <taxon>Metazoa</taxon>
        <taxon>Ecdysozoa</taxon>
        <taxon>Arthropoda</taxon>
        <taxon>Chelicerata</taxon>
        <taxon>Arachnida</taxon>
        <taxon>Araneae</taxon>
        <taxon>Araneomorphae</taxon>
        <taxon>Entelegynae</taxon>
        <taxon>Araneoidea</taxon>
        <taxon>Linyphiidae</taxon>
        <taxon>Erigoninae</taxon>
        <taxon>Oedothorax</taxon>
    </lineage>
</organism>
<dbReference type="InterPro" id="IPR012337">
    <property type="entry name" value="RNaseH-like_sf"/>
</dbReference>
<dbReference type="GO" id="GO:0000175">
    <property type="term" value="F:3'-5'-RNA exonuclease activity"/>
    <property type="evidence" value="ECO:0007669"/>
    <property type="project" value="InterPro"/>
</dbReference>
<evidence type="ECO:0000256" key="3">
    <source>
        <dbReference type="ARBA" id="ARBA00022737"/>
    </source>
</evidence>
<evidence type="ECO:0000256" key="2">
    <source>
        <dbReference type="ARBA" id="ARBA00022664"/>
    </source>
</evidence>
<gene>
    <name evidence="8" type="ORF">JTE90_025766</name>
</gene>
<name>A0AAV6U6L7_9ARAC</name>
<comment type="caution">
    <text evidence="8">The sequence shown here is derived from an EMBL/GenBank/DDBJ whole genome shotgun (WGS) entry which is preliminary data.</text>
</comment>
<evidence type="ECO:0000256" key="4">
    <source>
        <dbReference type="ARBA" id="ARBA00022884"/>
    </source>
</evidence>
<evidence type="ECO:0000256" key="6">
    <source>
        <dbReference type="PROSITE-ProRule" id="PRU00176"/>
    </source>
</evidence>
<keyword evidence="2" id="KW-0507">mRNA processing</keyword>
<feature type="domain" description="RRM" evidence="7">
    <location>
        <begin position="319"/>
        <end position="402"/>
    </location>
</feature>
<comment type="similarity">
    <text evidence="1">Belongs to the ESRP family.</text>
</comment>
<dbReference type="Gene3D" id="3.30.420.10">
    <property type="entry name" value="Ribonuclease H-like superfamily/Ribonuclease H"/>
    <property type="match status" value="1"/>
</dbReference>
<dbReference type="PANTHER" id="PTHR13976">
    <property type="entry name" value="HETEROGENEOUS NUCLEAR RIBONUCLEOPROTEIN-RELATED"/>
    <property type="match status" value="1"/>
</dbReference>
<dbReference type="SUPFAM" id="SSF54928">
    <property type="entry name" value="RNA-binding domain, RBD"/>
    <property type="match status" value="2"/>
</dbReference>
<dbReference type="AlphaFoldDB" id="A0AAV6U6L7"/>
<dbReference type="Proteomes" id="UP000827092">
    <property type="component" value="Unassembled WGS sequence"/>
</dbReference>
<proteinExistence type="inferred from homology"/>
<dbReference type="EMBL" id="JAFNEN010000615">
    <property type="protein sequence ID" value="KAG8179601.1"/>
    <property type="molecule type" value="Genomic_DNA"/>
</dbReference>
<dbReference type="InterPro" id="IPR000504">
    <property type="entry name" value="RRM_dom"/>
</dbReference>
<evidence type="ECO:0000313" key="8">
    <source>
        <dbReference type="EMBL" id="KAG8179601.1"/>
    </source>
</evidence>
<dbReference type="InterPro" id="IPR034980">
    <property type="entry name" value="Fusilli_RRM2"/>
</dbReference>
<dbReference type="InterPro" id="IPR047201">
    <property type="entry name" value="ERI-1_3'hExo-like"/>
</dbReference>
<dbReference type="GO" id="GO:0003723">
    <property type="term" value="F:RNA binding"/>
    <property type="evidence" value="ECO:0007669"/>
    <property type="project" value="UniProtKB-UniRule"/>
</dbReference>
<dbReference type="CDD" id="cd06133">
    <property type="entry name" value="ERI-1_3'hExo_like"/>
    <property type="match status" value="1"/>
</dbReference>
<dbReference type="InterPro" id="IPR035979">
    <property type="entry name" value="RBD_domain_sf"/>
</dbReference>
<dbReference type="SUPFAM" id="SSF53098">
    <property type="entry name" value="Ribonuclease H-like"/>
    <property type="match status" value="1"/>
</dbReference>
<evidence type="ECO:0000256" key="5">
    <source>
        <dbReference type="ARBA" id="ARBA00023187"/>
    </source>
</evidence>
<dbReference type="PROSITE" id="PS50102">
    <property type="entry name" value="RRM"/>
    <property type="match status" value="2"/>
</dbReference>
<reference evidence="8 9" key="1">
    <citation type="journal article" date="2022" name="Nat. Ecol. Evol.">
        <title>A masculinizing supergene underlies an exaggerated male reproductive morph in a spider.</title>
        <authorList>
            <person name="Hendrickx F."/>
            <person name="De Corte Z."/>
            <person name="Sonet G."/>
            <person name="Van Belleghem S.M."/>
            <person name="Kostlbacher S."/>
            <person name="Vangestel C."/>
        </authorList>
    </citation>
    <scope>NUCLEOTIDE SEQUENCE [LARGE SCALE GENOMIC DNA]</scope>
    <source>
        <strain evidence="8">W744_W776</strain>
    </source>
</reference>
<evidence type="ECO:0000256" key="1">
    <source>
        <dbReference type="ARBA" id="ARBA00008866"/>
    </source>
</evidence>
<keyword evidence="5" id="KW-0508">mRNA splicing</keyword>